<accession>A0A3M7PWB3</accession>
<dbReference type="Proteomes" id="UP000276133">
    <property type="component" value="Unassembled WGS sequence"/>
</dbReference>
<evidence type="ECO:0000313" key="3">
    <source>
        <dbReference type="Proteomes" id="UP000276133"/>
    </source>
</evidence>
<reference evidence="2 3" key="1">
    <citation type="journal article" date="2018" name="Sci. Rep.">
        <title>Genomic signatures of local adaptation to the degree of environmental predictability in rotifers.</title>
        <authorList>
            <person name="Franch-Gras L."/>
            <person name="Hahn C."/>
            <person name="Garcia-Roger E.M."/>
            <person name="Carmona M.J."/>
            <person name="Serra M."/>
            <person name="Gomez A."/>
        </authorList>
    </citation>
    <scope>NUCLEOTIDE SEQUENCE [LARGE SCALE GENOMIC DNA]</scope>
    <source>
        <strain evidence="2">HYR1</strain>
    </source>
</reference>
<sequence length="82" mass="9521">MFQKVKKVKRARPAFQRQPSENREDKAVNHDADQKPATLGPISRNENAMKKIPFYQASQKVQIMAKQNEICQPAKKNRKTKK</sequence>
<dbReference type="AlphaFoldDB" id="A0A3M7PWB3"/>
<organism evidence="2 3">
    <name type="scientific">Brachionus plicatilis</name>
    <name type="common">Marine rotifer</name>
    <name type="synonym">Brachionus muelleri</name>
    <dbReference type="NCBI Taxonomy" id="10195"/>
    <lineage>
        <taxon>Eukaryota</taxon>
        <taxon>Metazoa</taxon>
        <taxon>Spiralia</taxon>
        <taxon>Gnathifera</taxon>
        <taxon>Rotifera</taxon>
        <taxon>Eurotatoria</taxon>
        <taxon>Monogononta</taxon>
        <taxon>Pseudotrocha</taxon>
        <taxon>Ploima</taxon>
        <taxon>Brachionidae</taxon>
        <taxon>Brachionus</taxon>
    </lineage>
</organism>
<keyword evidence="3" id="KW-1185">Reference proteome</keyword>
<gene>
    <name evidence="2" type="ORF">BpHYR1_050782</name>
</gene>
<dbReference type="EMBL" id="REGN01008498">
    <property type="protein sequence ID" value="RNA03456.1"/>
    <property type="molecule type" value="Genomic_DNA"/>
</dbReference>
<protein>
    <submittedName>
        <fullName evidence="2">Uncharacterized protein</fullName>
    </submittedName>
</protein>
<proteinExistence type="predicted"/>
<feature type="compositionally biased region" description="Basic and acidic residues" evidence="1">
    <location>
        <begin position="20"/>
        <end position="34"/>
    </location>
</feature>
<name>A0A3M7PWB3_BRAPC</name>
<feature type="region of interest" description="Disordered" evidence="1">
    <location>
        <begin position="1"/>
        <end position="42"/>
    </location>
</feature>
<evidence type="ECO:0000256" key="1">
    <source>
        <dbReference type="SAM" id="MobiDB-lite"/>
    </source>
</evidence>
<comment type="caution">
    <text evidence="2">The sequence shown here is derived from an EMBL/GenBank/DDBJ whole genome shotgun (WGS) entry which is preliminary data.</text>
</comment>
<evidence type="ECO:0000313" key="2">
    <source>
        <dbReference type="EMBL" id="RNA03456.1"/>
    </source>
</evidence>
<feature type="compositionally biased region" description="Basic residues" evidence="1">
    <location>
        <begin position="1"/>
        <end position="12"/>
    </location>
</feature>